<keyword evidence="3" id="KW-1185">Reference proteome</keyword>
<reference evidence="2" key="2">
    <citation type="submission" date="2020-09" db="EMBL/GenBank/DDBJ databases">
        <authorList>
            <person name="Sun Q."/>
            <person name="Zhou Y."/>
        </authorList>
    </citation>
    <scope>NUCLEOTIDE SEQUENCE</scope>
    <source>
        <strain evidence="2">CGMCC 1.15493</strain>
    </source>
</reference>
<sequence length="262" mass="27633">MSGFESDWLSLREPADRRARDRDLLTMAADHASTARGAVVDLGCGTGSTFRALDGLLAEGTPWIFVDDDAALLARAQALQAPSARARVRLHPADLAALDDGLFDTAAMVTASALFDLVSQRFIDAFADRMASRGLAVYAALTVDGRIAWDSPHPLDGEIVEAFTADQRRDKGFGPGLGGDAAARLDEAFLARGYTVRSAPSDWTLGADDLALQEAFHAGLAGPAGAAMGGKVGDWLRHRADAARAGARVRVGHRDMLALPPV</sequence>
<dbReference type="EMBL" id="BMJJ01000018">
    <property type="protein sequence ID" value="GGD41641.1"/>
    <property type="molecule type" value="Genomic_DNA"/>
</dbReference>
<evidence type="ECO:0000313" key="2">
    <source>
        <dbReference type="EMBL" id="GGD41641.1"/>
    </source>
</evidence>
<dbReference type="SUPFAM" id="SSF53335">
    <property type="entry name" value="S-adenosyl-L-methionine-dependent methyltransferases"/>
    <property type="match status" value="1"/>
</dbReference>
<feature type="domain" description="Methyltransferase" evidence="1">
    <location>
        <begin position="39"/>
        <end position="125"/>
    </location>
</feature>
<dbReference type="RefSeq" id="WP_188855196.1">
    <property type="nucleotide sequence ID" value="NZ_BMJJ01000018.1"/>
</dbReference>
<dbReference type="InterPro" id="IPR029063">
    <property type="entry name" value="SAM-dependent_MTases_sf"/>
</dbReference>
<accession>A0A916YE22</accession>
<name>A0A916YE22_9HYPH</name>
<dbReference type="InterPro" id="IPR041698">
    <property type="entry name" value="Methyltransf_25"/>
</dbReference>
<organism evidence="2 3">
    <name type="scientific">Aureimonas glaciei</name>
    <dbReference type="NCBI Taxonomy" id="1776957"/>
    <lineage>
        <taxon>Bacteria</taxon>
        <taxon>Pseudomonadati</taxon>
        <taxon>Pseudomonadota</taxon>
        <taxon>Alphaproteobacteria</taxon>
        <taxon>Hyphomicrobiales</taxon>
        <taxon>Aurantimonadaceae</taxon>
        <taxon>Aureimonas</taxon>
    </lineage>
</organism>
<comment type="caution">
    <text evidence="2">The sequence shown here is derived from an EMBL/GenBank/DDBJ whole genome shotgun (WGS) entry which is preliminary data.</text>
</comment>
<reference evidence="2" key="1">
    <citation type="journal article" date="2014" name="Int. J. Syst. Evol. Microbiol.">
        <title>Complete genome sequence of Corynebacterium casei LMG S-19264T (=DSM 44701T), isolated from a smear-ripened cheese.</title>
        <authorList>
            <consortium name="US DOE Joint Genome Institute (JGI-PGF)"/>
            <person name="Walter F."/>
            <person name="Albersmeier A."/>
            <person name="Kalinowski J."/>
            <person name="Ruckert C."/>
        </authorList>
    </citation>
    <scope>NUCLEOTIDE SEQUENCE</scope>
    <source>
        <strain evidence="2">CGMCC 1.15493</strain>
    </source>
</reference>
<proteinExistence type="predicted"/>
<dbReference type="AlphaFoldDB" id="A0A916YE22"/>
<dbReference type="Proteomes" id="UP000613160">
    <property type="component" value="Unassembled WGS sequence"/>
</dbReference>
<dbReference type="Gene3D" id="3.40.50.150">
    <property type="entry name" value="Vaccinia Virus protein VP39"/>
    <property type="match status" value="1"/>
</dbReference>
<dbReference type="Pfam" id="PF13649">
    <property type="entry name" value="Methyltransf_25"/>
    <property type="match status" value="1"/>
</dbReference>
<protein>
    <recommendedName>
        <fullName evidence="1">Methyltransferase domain-containing protein</fullName>
    </recommendedName>
</protein>
<gene>
    <name evidence="2" type="ORF">GCM10011335_50390</name>
</gene>
<evidence type="ECO:0000259" key="1">
    <source>
        <dbReference type="Pfam" id="PF13649"/>
    </source>
</evidence>
<evidence type="ECO:0000313" key="3">
    <source>
        <dbReference type="Proteomes" id="UP000613160"/>
    </source>
</evidence>